<feature type="transmembrane region" description="Helical" evidence="8">
    <location>
        <begin position="96"/>
        <end position="113"/>
    </location>
</feature>
<organism evidence="10 11">
    <name type="scientific">Rhamnella rubrinervis</name>
    <dbReference type="NCBI Taxonomy" id="2594499"/>
    <lineage>
        <taxon>Eukaryota</taxon>
        <taxon>Viridiplantae</taxon>
        <taxon>Streptophyta</taxon>
        <taxon>Embryophyta</taxon>
        <taxon>Tracheophyta</taxon>
        <taxon>Spermatophyta</taxon>
        <taxon>Magnoliopsida</taxon>
        <taxon>eudicotyledons</taxon>
        <taxon>Gunneridae</taxon>
        <taxon>Pentapetalae</taxon>
        <taxon>rosids</taxon>
        <taxon>fabids</taxon>
        <taxon>Rosales</taxon>
        <taxon>Rhamnaceae</taxon>
        <taxon>rhamnoid group</taxon>
        <taxon>Rhamneae</taxon>
        <taxon>Rhamnella</taxon>
    </lineage>
</organism>
<comment type="similarity">
    <text evidence="2 8">Belongs to the Casparian strip membrane proteins (CASP) family.</text>
</comment>
<keyword evidence="7 8" id="KW-0472">Membrane</keyword>
<comment type="subcellular location">
    <subcellularLocation>
        <location evidence="1 8">Cell membrane</location>
        <topology evidence="1 8">Multi-pass membrane protein</topology>
    </subcellularLocation>
</comment>
<dbReference type="Proteomes" id="UP000796880">
    <property type="component" value="Unassembled WGS sequence"/>
</dbReference>
<comment type="subunit">
    <text evidence="3 8">Homodimer and heterodimers.</text>
</comment>
<keyword evidence="5 8" id="KW-0812">Transmembrane</keyword>
<dbReference type="InterPro" id="IPR006702">
    <property type="entry name" value="CASP_dom"/>
</dbReference>
<feature type="transmembrane region" description="Helical" evidence="8">
    <location>
        <begin position="148"/>
        <end position="168"/>
    </location>
</feature>
<dbReference type="EMBL" id="VOIH02000009">
    <property type="protein sequence ID" value="KAF3438318.1"/>
    <property type="molecule type" value="Genomic_DNA"/>
</dbReference>
<feature type="transmembrane region" description="Helical" evidence="8">
    <location>
        <begin position="12"/>
        <end position="30"/>
    </location>
</feature>
<name>A0A8K0E1K7_9ROSA</name>
<accession>A0A8K0E1K7</accession>
<gene>
    <name evidence="10" type="ORF">FNV43_RR21080</name>
</gene>
<keyword evidence="4 8" id="KW-1003">Cell membrane</keyword>
<evidence type="ECO:0000256" key="5">
    <source>
        <dbReference type="ARBA" id="ARBA00022692"/>
    </source>
</evidence>
<feature type="transmembrane region" description="Helical" evidence="8">
    <location>
        <begin position="50"/>
        <end position="75"/>
    </location>
</feature>
<dbReference type="Pfam" id="PF04535">
    <property type="entry name" value="CASP_dom"/>
    <property type="match status" value="1"/>
</dbReference>
<evidence type="ECO:0000313" key="10">
    <source>
        <dbReference type="EMBL" id="KAF3438318.1"/>
    </source>
</evidence>
<proteinExistence type="inferred from homology"/>
<evidence type="ECO:0000313" key="11">
    <source>
        <dbReference type="Proteomes" id="UP000796880"/>
    </source>
</evidence>
<evidence type="ECO:0000259" key="9">
    <source>
        <dbReference type="Pfam" id="PF04535"/>
    </source>
</evidence>
<evidence type="ECO:0000256" key="8">
    <source>
        <dbReference type="RuleBase" id="RU361233"/>
    </source>
</evidence>
<evidence type="ECO:0000256" key="6">
    <source>
        <dbReference type="ARBA" id="ARBA00022989"/>
    </source>
</evidence>
<evidence type="ECO:0000256" key="7">
    <source>
        <dbReference type="ARBA" id="ARBA00023136"/>
    </source>
</evidence>
<sequence>MDTKVVAYTTLVLRIIDILSLIASVVLLVLNNSTLSDGTKTSFKDFHAYWFVLATAVLGAAYSIVQLTFDIYYACTEKRLIRHERLPQFDFYADEIMSLILASGVGAGYGMSLEFKRFINQVFDALEALGDCDLSEARSKGQDFFNKGIFVTSLLLLGCLCMTMVSVFSSINKREATRGFFK</sequence>
<evidence type="ECO:0000256" key="2">
    <source>
        <dbReference type="ARBA" id="ARBA00007651"/>
    </source>
</evidence>
<feature type="domain" description="Casparian strip membrane protein" evidence="9">
    <location>
        <begin position="6"/>
        <end position="112"/>
    </location>
</feature>
<keyword evidence="6 8" id="KW-1133">Transmembrane helix</keyword>
<evidence type="ECO:0000256" key="4">
    <source>
        <dbReference type="ARBA" id="ARBA00022475"/>
    </source>
</evidence>
<dbReference type="OrthoDB" id="685197at2759"/>
<protein>
    <recommendedName>
        <fullName evidence="8">CASP-like protein</fullName>
    </recommendedName>
</protein>
<evidence type="ECO:0000256" key="1">
    <source>
        <dbReference type="ARBA" id="ARBA00004651"/>
    </source>
</evidence>
<dbReference type="PANTHER" id="PTHR33573">
    <property type="entry name" value="CASP-LIKE PROTEIN 4A4"/>
    <property type="match status" value="1"/>
</dbReference>
<reference evidence="10" key="1">
    <citation type="submission" date="2020-03" db="EMBL/GenBank/DDBJ databases">
        <title>A high-quality chromosome-level genome assembly of a woody plant with both climbing and erect habits, Rhamnella rubrinervis.</title>
        <authorList>
            <person name="Lu Z."/>
            <person name="Yang Y."/>
            <person name="Zhu X."/>
            <person name="Sun Y."/>
        </authorList>
    </citation>
    <scope>NUCLEOTIDE SEQUENCE</scope>
    <source>
        <strain evidence="10">BYM</strain>
        <tissue evidence="10">Leaf</tissue>
    </source>
</reference>
<evidence type="ECO:0000256" key="3">
    <source>
        <dbReference type="ARBA" id="ARBA00011489"/>
    </source>
</evidence>
<keyword evidence="11" id="KW-1185">Reference proteome</keyword>
<comment type="caution">
    <text evidence="10">The sequence shown here is derived from an EMBL/GenBank/DDBJ whole genome shotgun (WGS) entry which is preliminary data.</text>
</comment>
<dbReference type="PANTHER" id="PTHR33573:SF17">
    <property type="entry name" value="CASP-LIKE PROTEIN 4D1"/>
    <property type="match status" value="1"/>
</dbReference>
<dbReference type="AlphaFoldDB" id="A0A8K0E1K7"/>
<dbReference type="GO" id="GO:0005886">
    <property type="term" value="C:plasma membrane"/>
    <property type="evidence" value="ECO:0007669"/>
    <property type="project" value="UniProtKB-SubCell"/>
</dbReference>